<protein>
    <submittedName>
        <fullName evidence="1">GG11208</fullName>
    </submittedName>
</protein>
<dbReference type="HOGENOM" id="CLU_2888059_0_0_1"/>
<keyword evidence="2" id="KW-1185">Reference proteome</keyword>
<dbReference type="AlphaFoldDB" id="B3P7C0"/>
<organism evidence="1 2">
    <name type="scientific">Drosophila erecta</name>
    <name type="common">Fruit fly</name>
    <dbReference type="NCBI Taxonomy" id="7220"/>
    <lineage>
        <taxon>Eukaryota</taxon>
        <taxon>Metazoa</taxon>
        <taxon>Ecdysozoa</taxon>
        <taxon>Arthropoda</taxon>
        <taxon>Hexapoda</taxon>
        <taxon>Insecta</taxon>
        <taxon>Pterygota</taxon>
        <taxon>Neoptera</taxon>
        <taxon>Endopterygota</taxon>
        <taxon>Diptera</taxon>
        <taxon>Brachycera</taxon>
        <taxon>Muscomorpha</taxon>
        <taxon>Ephydroidea</taxon>
        <taxon>Drosophilidae</taxon>
        <taxon>Drosophila</taxon>
        <taxon>Sophophora</taxon>
    </lineage>
</organism>
<dbReference type="EMBL" id="CH954182">
    <property type="protein sequence ID" value="EDV54009.1"/>
    <property type="molecule type" value="Genomic_DNA"/>
</dbReference>
<name>B3P7C0_DROER</name>
<gene>
    <name evidence="1" type="primary">Dere\GG11208</name>
    <name evidence="1" type="ORF">Dere_GG11208</name>
</gene>
<evidence type="ECO:0000313" key="1">
    <source>
        <dbReference type="EMBL" id="EDV54009.1"/>
    </source>
</evidence>
<reference evidence="1 2" key="1">
    <citation type="journal article" date="2007" name="Nature">
        <title>Evolution of genes and genomes on the Drosophila phylogeny.</title>
        <authorList>
            <consortium name="Drosophila 12 Genomes Consortium"/>
            <person name="Clark A.G."/>
            <person name="Eisen M.B."/>
            <person name="Smith D.R."/>
            <person name="Bergman C.M."/>
            <person name="Oliver B."/>
            <person name="Markow T.A."/>
            <person name="Kaufman T.C."/>
            <person name="Kellis M."/>
            <person name="Gelbart W."/>
            <person name="Iyer V.N."/>
            <person name="Pollard D.A."/>
            <person name="Sackton T.B."/>
            <person name="Larracuente A.M."/>
            <person name="Singh N.D."/>
            <person name="Abad J.P."/>
            <person name="Abt D.N."/>
            <person name="Adryan B."/>
            <person name="Aguade M."/>
            <person name="Akashi H."/>
            <person name="Anderson W.W."/>
            <person name="Aquadro C.F."/>
            <person name="Ardell D.H."/>
            <person name="Arguello R."/>
            <person name="Artieri C.G."/>
            <person name="Barbash D.A."/>
            <person name="Barker D."/>
            <person name="Barsanti P."/>
            <person name="Batterham P."/>
            <person name="Batzoglou S."/>
            <person name="Begun D."/>
            <person name="Bhutkar A."/>
            <person name="Blanco E."/>
            <person name="Bosak S.A."/>
            <person name="Bradley R.K."/>
            <person name="Brand A.D."/>
            <person name="Brent M.R."/>
            <person name="Brooks A.N."/>
            <person name="Brown R.H."/>
            <person name="Butlin R.K."/>
            <person name="Caggese C."/>
            <person name="Calvi B.R."/>
            <person name="Bernardo de Carvalho A."/>
            <person name="Caspi A."/>
            <person name="Castrezana S."/>
            <person name="Celniker S.E."/>
            <person name="Chang J.L."/>
            <person name="Chapple C."/>
            <person name="Chatterji S."/>
            <person name="Chinwalla A."/>
            <person name="Civetta A."/>
            <person name="Clifton S.W."/>
            <person name="Comeron J.M."/>
            <person name="Costello J.C."/>
            <person name="Coyne J.A."/>
            <person name="Daub J."/>
            <person name="David R.G."/>
            <person name="Delcher A.L."/>
            <person name="Delehaunty K."/>
            <person name="Do C.B."/>
            <person name="Ebling H."/>
            <person name="Edwards K."/>
            <person name="Eickbush T."/>
            <person name="Evans J.D."/>
            <person name="Filipski A."/>
            <person name="Findeiss S."/>
            <person name="Freyhult E."/>
            <person name="Fulton L."/>
            <person name="Fulton R."/>
            <person name="Garcia A.C."/>
            <person name="Gardiner A."/>
            <person name="Garfield D.A."/>
            <person name="Garvin B.E."/>
            <person name="Gibson G."/>
            <person name="Gilbert D."/>
            <person name="Gnerre S."/>
            <person name="Godfrey J."/>
            <person name="Good R."/>
            <person name="Gotea V."/>
            <person name="Gravely B."/>
            <person name="Greenberg A.J."/>
            <person name="Griffiths-Jones S."/>
            <person name="Gross S."/>
            <person name="Guigo R."/>
            <person name="Gustafson E.A."/>
            <person name="Haerty W."/>
            <person name="Hahn M.W."/>
            <person name="Halligan D.L."/>
            <person name="Halpern A.L."/>
            <person name="Halter G.M."/>
            <person name="Han M.V."/>
            <person name="Heger A."/>
            <person name="Hillier L."/>
            <person name="Hinrichs A.S."/>
            <person name="Holmes I."/>
            <person name="Hoskins R.A."/>
            <person name="Hubisz M.J."/>
            <person name="Hultmark D."/>
            <person name="Huntley M.A."/>
            <person name="Jaffe D.B."/>
            <person name="Jagadeeshan S."/>
            <person name="Jeck W.R."/>
            <person name="Johnson J."/>
            <person name="Jones C.D."/>
            <person name="Jordan W.C."/>
            <person name="Karpen G.H."/>
            <person name="Kataoka E."/>
            <person name="Keightley P.D."/>
            <person name="Kheradpour P."/>
            <person name="Kirkness E.F."/>
            <person name="Koerich L.B."/>
            <person name="Kristiansen K."/>
            <person name="Kudrna D."/>
            <person name="Kulathinal R.J."/>
            <person name="Kumar S."/>
            <person name="Kwok R."/>
            <person name="Lander E."/>
            <person name="Langley C.H."/>
            <person name="Lapoint R."/>
            <person name="Lazzaro B.P."/>
            <person name="Lee S.J."/>
            <person name="Levesque L."/>
            <person name="Li R."/>
            <person name="Lin C.F."/>
            <person name="Lin M.F."/>
            <person name="Lindblad-Toh K."/>
            <person name="Llopart A."/>
            <person name="Long M."/>
            <person name="Low L."/>
            <person name="Lozovsky E."/>
            <person name="Lu J."/>
            <person name="Luo M."/>
            <person name="Machado C.A."/>
            <person name="Makalowski W."/>
            <person name="Marzo M."/>
            <person name="Matsuda M."/>
            <person name="Matzkin L."/>
            <person name="McAllister B."/>
            <person name="McBride C.S."/>
            <person name="McKernan B."/>
            <person name="McKernan K."/>
            <person name="Mendez-Lago M."/>
            <person name="Minx P."/>
            <person name="Mollenhauer M.U."/>
            <person name="Montooth K."/>
            <person name="Mount S.M."/>
            <person name="Mu X."/>
            <person name="Myers E."/>
            <person name="Negre B."/>
            <person name="Newfeld S."/>
            <person name="Nielsen R."/>
            <person name="Noor M.A."/>
            <person name="O'Grady P."/>
            <person name="Pachter L."/>
            <person name="Papaceit M."/>
            <person name="Parisi M.J."/>
            <person name="Parisi M."/>
            <person name="Parts L."/>
            <person name="Pedersen J.S."/>
            <person name="Pesole G."/>
            <person name="Phillippy A.M."/>
            <person name="Ponting C.P."/>
            <person name="Pop M."/>
            <person name="Porcelli D."/>
            <person name="Powell J.R."/>
            <person name="Prohaska S."/>
            <person name="Pruitt K."/>
            <person name="Puig M."/>
            <person name="Quesneville H."/>
            <person name="Ram K.R."/>
            <person name="Rand D."/>
            <person name="Rasmussen M.D."/>
            <person name="Reed L.K."/>
            <person name="Reenan R."/>
            <person name="Reily A."/>
            <person name="Remington K.A."/>
            <person name="Rieger T.T."/>
            <person name="Ritchie M.G."/>
            <person name="Robin C."/>
            <person name="Rogers Y.H."/>
            <person name="Rohde C."/>
            <person name="Rozas J."/>
            <person name="Rubenfield M.J."/>
            <person name="Ruiz A."/>
            <person name="Russo S."/>
            <person name="Salzberg S.L."/>
            <person name="Sanchez-Gracia A."/>
            <person name="Saranga D.J."/>
            <person name="Sato H."/>
            <person name="Schaeffer S.W."/>
            <person name="Schatz M.C."/>
            <person name="Schlenke T."/>
            <person name="Schwartz R."/>
            <person name="Segarra C."/>
            <person name="Singh R.S."/>
            <person name="Sirot L."/>
            <person name="Sirota M."/>
            <person name="Sisneros N.B."/>
            <person name="Smith C.D."/>
            <person name="Smith T.F."/>
            <person name="Spieth J."/>
            <person name="Stage D.E."/>
            <person name="Stark A."/>
            <person name="Stephan W."/>
            <person name="Strausberg R.L."/>
            <person name="Strempel S."/>
            <person name="Sturgill D."/>
            <person name="Sutton G."/>
            <person name="Sutton G.G."/>
            <person name="Tao W."/>
            <person name="Teichmann S."/>
            <person name="Tobari Y.N."/>
            <person name="Tomimura Y."/>
            <person name="Tsolas J.M."/>
            <person name="Valente V.L."/>
            <person name="Venter E."/>
            <person name="Venter J.C."/>
            <person name="Vicario S."/>
            <person name="Vieira F.G."/>
            <person name="Vilella A.J."/>
            <person name="Villasante A."/>
            <person name="Walenz B."/>
            <person name="Wang J."/>
            <person name="Wasserman M."/>
            <person name="Watts T."/>
            <person name="Wilson D."/>
            <person name="Wilson R.K."/>
            <person name="Wing R.A."/>
            <person name="Wolfner M.F."/>
            <person name="Wong A."/>
            <person name="Wong G.K."/>
            <person name="Wu C.I."/>
            <person name="Wu G."/>
            <person name="Yamamoto D."/>
            <person name="Yang H.P."/>
            <person name="Yang S.P."/>
            <person name="Yorke J.A."/>
            <person name="Yoshida K."/>
            <person name="Zdobnov E."/>
            <person name="Zhang P."/>
            <person name="Zhang Y."/>
            <person name="Zimin A.V."/>
            <person name="Baldwin J."/>
            <person name="Abdouelleil A."/>
            <person name="Abdulkadir J."/>
            <person name="Abebe A."/>
            <person name="Abera B."/>
            <person name="Abreu J."/>
            <person name="Acer S.C."/>
            <person name="Aftuck L."/>
            <person name="Alexander A."/>
            <person name="An P."/>
            <person name="Anderson E."/>
            <person name="Anderson S."/>
            <person name="Arachi H."/>
            <person name="Azer M."/>
            <person name="Bachantsang P."/>
            <person name="Barry A."/>
            <person name="Bayul T."/>
            <person name="Berlin A."/>
            <person name="Bessette D."/>
            <person name="Bloom T."/>
            <person name="Blye J."/>
            <person name="Boguslavskiy L."/>
            <person name="Bonnet C."/>
            <person name="Boukhgalter B."/>
            <person name="Bourzgui I."/>
            <person name="Brown A."/>
            <person name="Cahill P."/>
            <person name="Channer S."/>
            <person name="Cheshatsang Y."/>
            <person name="Chuda L."/>
            <person name="Citroen M."/>
            <person name="Collymore A."/>
            <person name="Cooke P."/>
            <person name="Costello M."/>
            <person name="D'Aco K."/>
            <person name="Daza R."/>
            <person name="De Haan G."/>
            <person name="DeGray S."/>
            <person name="DeMaso C."/>
            <person name="Dhargay N."/>
            <person name="Dooley K."/>
            <person name="Dooley E."/>
            <person name="Doricent M."/>
            <person name="Dorje P."/>
            <person name="Dorjee K."/>
            <person name="Dupes A."/>
            <person name="Elong R."/>
            <person name="Falk J."/>
            <person name="Farina A."/>
            <person name="Faro S."/>
            <person name="Ferguson D."/>
            <person name="Fisher S."/>
            <person name="Foley C.D."/>
            <person name="Franke A."/>
            <person name="Friedrich D."/>
            <person name="Gadbois L."/>
            <person name="Gearin G."/>
            <person name="Gearin C.R."/>
            <person name="Giannoukos G."/>
            <person name="Goode T."/>
            <person name="Graham J."/>
            <person name="Grandbois E."/>
            <person name="Grewal S."/>
            <person name="Gyaltsen K."/>
            <person name="Hafez N."/>
            <person name="Hagos B."/>
            <person name="Hall J."/>
            <person name="Henson C."/>
            <person name="Hollinger A."/>
            <person name="Honan T."/>
            <person name="Huard M.D."/>
            <person name="Hughes L."/>
            <person name="Hurhula B."/>
            <person name="Husby M.E."/>
            <person name="Kamat A."/>
            <person name="Kanga B."/>
            <person name="Kashin S."/>
            <person name="Khazanovich D."/>
            <person name="Kisner P."/>
            <person name="Lance K."/>
            <person name="Lara M."/>
            <person name="Lee W."/>
            <person name="Lennon N."/>
            <person name="Letendre F."/>
            <person name="LeVine R."/>
            <person name="Lipovsky A."/>
            <person name="Liu X."/>
            <person name="Liu J."/>
            <person name="Liu S."/>
            <person name="Lokyitsang T."/>
            <person name="Lokyitsang Y."/>
            <person name="Lubonja R."/>
            <person name="Lui A."/>
            <person name="MacDonald P."/>
            <person name="Magnisalis V."/>
            <person name="Maru K."/>
            <person name="Matthews C."/>
            <person name="McCusker W."/>
            <person name="McDonough S."/>
            <person name="Mehta T."/>
            <person name="Meldrim J."/>
            <person name="Meneus L."/>
            <person name="Mihai O."/>
            <person name="Mihalev A."/>
            <person name="Mihova T."/>
            <person name="Mittelman R."/>
            <person name="Mlenga V."/>
            <person name="Montmayeur A."/>
            <person name="Mulrain L."/>
            <person name="Navidi A."/>
            <person name="Naylor J."/>
            <person name="Negash T."/>
            <person name="Nguyen T."/>
            <person name="Nguyen N."/>
            <person name="Nicol R."/>
            <person name="Norbu C."/>
            <person name="Norbu N."/>
            <person name="Novod N."/>
            <person name="O'Neill B."/>
            <person name="Osman S."/>
            <person name="Markiewicz E."/>
            <person name="Oyono O.L."/>
            <person name="Patti C."/>
            <person name="Phunkhang P."/>
            <person name="Pierre F."/>
            <person name="Priest M."/>
            <person name="Raghuraman S."/>
            <person name="Rege F."/>
            <person name="Reyes R."/>
            <person name="Rise C."/>
            <person name="Rogov P."/>
            <person name="Ross K."/>
            <person name="Ryan E."/>
            <person name="Settipalli S."/>
            <person name="Shea T."/>
            <person name="Sherpa N."/>
            <person name="Shi L."/>
            <person name="Shih D."/>
            <person name="Sparrow T."/>
            <person name="Spaulding J."/>
            <person name="Stalker J."/>
            <person name="Stange-Thomann N."/>
            <person name="Stavropoulos S."/>
            <person name="Stone C."/>
            <person name="Strader C."/>
            <person name="Tesfaye S."/>
            <person name="Thomson T."/>
            <person name="Thoulutsang Y."/>
            <person name="Thoulutsang D."/>
            <person name="Topham K."/>
            <person name="Topping I."/>
            <person name="Tsamla T."/>
            <person name="Vassiliev H."/>
            <person name="Vo A."/>
            <person name="Wangchuk T."/>
            <person name="Wangdi T."/>
            <person name="Weiand M."/>
            <person name="Wilkinson J."/>
            <person name="Wilson A."/>
            <person name="Yadav S."/>
            <person name="Young G."/>
            <person name="Yu Q."/>
            <person name="Zembek L."/>
            <person name="Zhong D."/>
            <person name="Zimmer A."/>
            <person name="Zwirko Z."/>
            <person name="Jaffe D.B."/>
            <person name="Alvarez P."/>
            <person name="Brockman W."/>
            <person name="Butler J."/>
            <person name="Chin C."/>
            <person name="Gnerre S."/>
            <person name="Grabherr M."/>
            <person name="Kleber M."/>
            <person name="Mauceli E."/>
            <person name="MacCallum I."/>
        </authorList>
    </citation>
    <scope>NUCLEOTIDE SEQUENCE [LARGE SCALE GENOMIC DNA]</scope>
    <source>
        <strain evidence="1 2">TSC#14021-0224.01</strain>
    </source>
</reference>
<accession>B3P7C0</accession>
<reference evidence="1 2" key="2">
    <citation type="journal article" date="2008" name="Bioinformatics">
        <title>Assembly reconciliation.</title>
        <authorList>
            <person name="Zimin A.V."/>
            <person name="Smith D.R."/>
            <person name="Sutton G."/>
            <person name="Yorke J.A."/>
        </authorList>
    </citation>
    <scope>NUCLEOTIDE SEQUENCE [LARGE SCALE GENOMIC DNA]</scope>
    <source>
        <strain evidence="1 2">TSC#14021-0224.01</strain>
    </source>
</reference>
<dbReference type="Proteomes" id="UP000008711">
    <property type="component" value="Unassembled WGS sequence"/>
</dbReference>
<evidence type="ECO:0000313" key="2">
    <source>
        <dbReference type="Proteomes" id="UP000008711"/>
    </source>
</evidence>
<proteinExistence type="predicted"/>
<sequence>MNYVAVIGGKIKPKPLIERAKTLTTSKVSGVENTRVQPEMRRPQNFLRKTDARVLSAAKKDQA</sequence>